<evidence type="ECO:0000313" key="1">
    <source>
        <dbReference type="EMBL" id="GAG06992.1"/>
    </source>
</evidence>
<protein>
    <submittedName>
        <fullName evidence="1">Uncharacterized protein</fullName>
    </submittedName>
</protein>
<gene>
    <name evidence="1" type="ORF">S01H1_44390</name>
</gene>
<comment type="caution">
    <text evidence="1">The sequence shown here is derived from an EMBL/GenBank/DDBJ whole genome shotgun (WGS) entry which is preliminary data.</text>
</comment>
<accession>X0V6L9</accession>
<dbReference type="AlphaFoldDB" id="X0V6L9"/>
<dbReference type="EMBL" id="BARS01028315">
    <property type="protein sequence ID" value="GAG06992.1"/>
    <property type="molecule type" value="Genomic_DNA"/>
</dbReference>
<organism evidence="1">
    <name type="scientific">marine sediment metagenome</name>
    <dbReference type="NCBI Taxonomy" id="412755"/>
    <lineage>
        <taxon>unclassified sequences</taxon>
        <taxon>metagenomes</taxon>
        <taxon>ecological metagenomes</taxon>
    </lineage>
</organism>
<feature type="non-terminal residue" evidence="1">
    <location>
        <position position="1"/>
    </location>
</feature>
<reference evidence="1" key="1">
    <citation type="journal article" date="2014" name="Front. Microbiol.">
        <title>High frequency of phylogenetically diverse reductive dehalogenase-homologous genes in deep subseafloor sedimentary metagenomes.</title>
        <authorList>
            <person name="Kawai M."/>
            <person name="Futagami T."/>
            <person name="Toyoda A."/>
            <person name="Takaki Y."/>
            <person name="Nishi S."/>
            <person name="Hori S."/>
            <person name="Arai W."/>
            <person name="Tsubouchi T."/>
            <person name="Morono Y."/>
            <person name="Uchiyama I."/>
            <person name="Ito T."/>
            <person name="Fujiyama A."/>
            <person name="Inagaki F."/>
            <person name="Takami H."/>
        </authorList>
    </citation>
    <scope>NUCLEOTIDE SEQUENCE</scope>
    <source>
        <strain evidence="1">Expedition CK06-06</strain>
    </source>
</reference>
<proteinExistence type="predicted"/>
<sequence>LAGRHFDILAAIDEFDTPKGKRAILERMRDAGGLDFAGLDEQVEAFKVERTGCNRDLTNARAARDAIPEDAEAPTEHVVVTDLLVARDKLKDENAARDTAEMDAKRAVEGSHKAVEDTKRRLAAIEDQVSVLRRDLSTAVLVAATSLAAHAAAVKAKRIDLAPADKAITEAEAANERFHVQETRRGHIKAANKAMSNVAECNDAITDLEDQKKAKLAKADFGVEGLALSDDLQTILYDGDPLERLSDGQKMVAFARLHAAQNPT</sequence>
<name>X0V6L9_9ZZZZ</name>
<feature type="non-terminal residue" evidence="1">
    <location>
        <position position="264"/>
    </location>
</feature>